<keyword evidence="2" id="KW-1133">Transmembrane helix</keyword>
<name>A0ABN6GZ73_9BACT</name>
<accession>A0ABN6GZ73</accession>
<evidence type="ECO:0000256" key="1">
    <source>
        <dbReference type="SAM" id="MobiDB-lite"/>
    </source>
</evidence>
<feature type="region of interest" description="Disordered" evidence="1">
    <location>
        <begin position="227"/>
        <end position="303"/>
    </location>
</feature>
<reference evidence="3 4" key="1">
    <citation type="submission" date="2021-06" db="EMBL/GenBank/DDBJ databases">
        <title>Complete genome of Haloferula helveola possessing various polysaccharide degrading enzymes.</title>
        <authorList>
            <person name="Takami H."/>
            <person name="Huang C."/>
            <person name="Hamasaki K."/>
        </authorList>
    </citation>
    <scope>NUCLEOTIDE SEQUENCE [LARGE SCALE GENOMIC DNA]</scope>
    <source>
        <strain evidence="3 4">CN-1</strain>
    </source>
</reference>
<keyword evidence="4" id="KW-1185">Reference proteome</keyword>
<feature type="compositionally biased region" description="Acidic residues" evidence="1">
    <location>
        <begin position="260"/>
        <end position="285"/>
    </location>
</feature>
<keyword evidence="2" id="KW-0472">Membrane</keyword>
<organism evidence="3 4">
    <name type="scientific">Haloferula helveola</name>
    <dbReference type="NCBI Taxonomy" id="490095"/>
    <lineage>
        <taxon>Bacteria</taxon>
        <taxon>Pseudomonadati</taxon>
        <taxon>Verrucomicrobiota</taxon>
        <taxon>Verrucomicrobiia</taxon>
        <taxon>Verrucomicrobiales</taxon>
        <taxon>Verrucomicrobiaceae</taxon>
        <taxon>Haloferula</taxon>
    </lineage>
</organism>
<feature type="compositionally biased region" description="Basic and acidic residues" evidence="1">
    <location>
        <begin position="237"/>
        <end position="247"/>
    </location>
</feature>
<protein>
    <submittedName>
        <fullName evidence="3">Uncharacterized protein</fullName>
    </submittedName>
</protein>
<dbReference type="RefSeq" id="WP_338688202.1">
    <property type="nucleotide sequence ID" value="NZ_AP024702.1"/>
</dbReference>
<evidence type="ECO:0000313" key="4">
    <source>
        <dbReference type="Proteomes" id="UP001374893"/>
    </source>
</evidence>
<dbReference type="EMBL" id="AP024702">
    <property type="protein sequence ID" value="BCX46530.1"/>
    <property type="molecule type" value="Genomic_DNA"/>
</dbReference>
<gene>
    <name evidence="3" type="ORF">HAHE_04380</name>
</gene>
<sequence>MSFQDNKFPIILGTVTAVAAGGLIFWGMKSGGKYATAKEEFDSAQAQIGKMLRANIPPTQDNAREKEKAVTDYEASVADLQKAFDPLRQPKLENIEPSEFQNALLASRKDLIAKFEASGTEMPETFFLGLGKFSDTLPAKKDTGMLNFEMKAFANLLTKLAEAAPDKFKNAYWPGLPNPPQEGDAVVEHPIELTFSGTEASLRKFLSSLDDSKEYFYIVRTMRVKNERASAPNASDARFEKPEEAPKPADPFATGGFVFPDEDPAPAPAEEDGGAEGETPAEEETPAPAPEPEPAGPTDSGEILKQVLGSEKLDVFLRIDVVQFLEPKTP</sequence>
<dbReference type="NCBIfam" id="NF038287">
    <property type="entry name" value="Amuc_1100_fam"/>
    <property type="match status" value="1"/>
</dbReference>
<proteinExistence type="predicted"/>
<dbReference type="InterPro" id="IPR048049">
    <property type="entry name" value="Amuc_1100-like"/>
</dbReference>
<keyword evidence="2" id="KW-0812">Transmembrane</keyword>
<evidence type="ECO:0000256" key="2">
    <source>
        <dbReference type="SAM" id="Phobius"/>
    </source>
</evidence>
<dbReference type="Proteomes" id="UP001374893">
    <property type="component" value="Chromosome"/>
</dbReference>
<evidence type="ECO:0000313" key="3">
    <source>
        <dbReference type="EMBL" id="BCX46530.1"/>
    </source>
</evidence>
<feature type="transmembrane region" description="Helical" evidence="2">
    <location>
        <begin position="6"/>
        <end position="28"/>
    </location>
</feature>